<dbReference type="EMBL" id="VWPH01000016">
    <property type="protein sequence ID" value="KAA5827051.1"/>
    <property type="molecule type" value="Genomic_DNA"/>
</dbReference>
<dbReference type="GO" id="GO:0047661">
    <property type="term" value="F:amino-acid racemase activity"/>
    <property type="evidence" value="ECO:0007669"/>
    <property type="project" value="InterPro"/>
</dbReference>
<sequence>MPHTDAPTVVVVNPNTNRETTAMMVDLAQRHLAPAGLAVEGITVARGPSMIVEPGALAEAAGHVVDAVRRHLAGPTGDRVGAVIVGAIGDPGRAELAAALDVPVVGIGQASILAAAARGRRFGMATSTPLLVDSLTGLVRAHGSAETFTGVRLTSTDPLELAARPEQQYAELAEAARACVADGAEAVIVAGGPLSRTARQLAELGFVEIVEPLPSASRMVLDLVAGRPAAAELG</sequence>
<dbReference type="SMR" id="A0A5M7BHL6"/>
<proteinExistence type="inferred from homology"/>
<name>A0A5M7BHL6_SACHI</name>
<dbReference type="Proteomes" id="UP000323946">
    <property type="component" value="Unassembled WGS sequence"/>
</dbReference>
<dbReference type="RefSeq" id="WP_150070018.1">
    <property type="nucleotide sequence ID" value="NZ_JBEPDJ010000002.1"/>
</dbReference>
<evidence type="ECO:0000256" key="1">
    <source>
        <dbReference type="ARBA" id="ARBA00038414"/>
    </source>
</evidence>
<dbReference type="PANTHER" id="PTHR28047:SF5">
    <property type="entry name" value="PROTEIN DCG1"/>
    <property type="match status" value="1"/>
</dbReference>
<comment type="caution">
    <text evidence="2">The sequence shown here is derived from an EMBL/GenBank/DDBJ whole genome shotgun (WGS) entry which is preliminary data.</text>
</comment>
<reference evidence="2 3" key="1">
    <citation type="submission" date="2019-09" db="EMBL/GenBank/DDBJ databases">
        <title>Draft genome sequence of the thermophilic Saccharopolyspora hirsuta VKM Ac-666T.</title>
        <authorList>
            <person name="Lobastova T.G."/>
            <person name="Fokina V."/>
            <person name="Bragin E.Y."/>
            <person name="Shtratnikova V.Y."/>
            <person name="Starodumova I.P."/>
            <person name="Tarlachkov S.V."/>
            <person name="Donova M.V."/>
        </authorList>
    </citation>
    <scope>NUCLEOTIDE SEQUENCE [LARGE SCALE GENOMIC DNA]</scope>
    <source>
        <strain evidence="2 3">VKM Ac-666</strain>
    </source>
</reference>
<dbReference type="PANTHER" id="PTHR28047">
    <property type="entry name" value="PROTEIN DCG1"/>
    <property type="match status" value="1"/>
</dbReference>
<dbReference type="Gene3D" id="3.40.50.12500">
    <property type="match status" value="1"/>
</dbReference>
<gene>
    <name evidence="2" type="ORF">F1721_29115</name>
</gene>
<dbReference type="InterPro" id="IPR052186">
    <property type="entry name" value="Hydantoin_racemase-like"/>
</dbReference>
<accession>A0A5M7BHL6</accession>
<organism evidence="2 3">
    <name type="scientific">Saccharopolyspora hirsuta</name>
    <dbReference type="NCBI Taxonomy" id="1837"/>
    <lineage>
        <taxon>Bacteria</taxon>
        <taxon>Bacillati</taxon>
        <taxon>Actinomycetota</taxon>
        <taxon>Actinomycetes</taxon>
        <taxon>Pseudonocardiales</taxon>
        <taxon>Pseudonocardiaceae</taxon>
        <taxon>Saccharopolyspora</taxon>
    </lineage>
</organism>
<protein>
    <submittedName>
        <fullName evidence="2">Hydantoin racemase</fullName>
    </submittedName>
</protein>
<dbReference type="AlphaFoldDB" id="A0A5M7BHL6"/>
<dbReference type="OrthoDB" id="9791723at2"/>
<comment type="similarity">
    <text evidence="1">Belongs to the HyuE racemase family.</text>
</comment>
<dbReference type="InterPro" id="IPR053714">
    <property type="entry name" value="Iso_Racemase_Enz_sf"/>
</dbReference>
<evidence type="ECO:0000313" key="3">
    <source>
        <dbReference type="Proteomes" id="UP000323946"/>
    </source>
</evidence>
<dbReference type="Pfam" id="PF01177">
    <property type="entry name" value="Asp_Glu_race"/>
    <property type="match status" value="1"/>
</dbReference>
<dbReference type="InterPro" id="IPR015942">
    <property type="entry name" value="Asp/Glu/hydantoin_racemase"/>
</dbReference>
<evidence type="ECO:0000313" key="2">
    <source>
        <dbReference type="EMBL" id="KAA5827051.1"/>
    </source>
</evidence>
<keyword evidence="3" id="KW-1185">Reference proteome</keyword>